<comment type="caution">
    <text evidence="2">The sequence shown here is derived from an EMBL/GenBank/DDBJ whole genome shotgun (WGS) entry which is preliminary data.</text>
</comment>
<feature type="transmembrane region" description="Helical" evidence="1">
    <location>
        <begin position="12"/>
        <end position="30"/>
    </location>
</feature>
<keyword evidence="1" id="KW-1133">Transmembrane helix</keyword>
<protein>
    <submittedName>
        <fullName evidence="2">Uncharacterized protein</fullName>
    </submittedName>
</protein>
<sequence>MIYNFFSVCLLAHYKYANFYIINFAVILVISPP</sequence>
<reference evidence="2 3" key="1">
    <citation type="submission" date="2017-06" db="EMBL/GenBank/DDBJ databases">
        <authorList>
            <person name="Varghese N."/>
            <person name="Submissions S."/>
        </authorList>
    </citation>
    <scope>NUCLEOTIDE SEQUENCE [LARGE SCALE GENOMIC DNA]</scope>
    <source>
        <strain evidence="2 3">DSM 26989</strain>
    </source>
</reference>
<keyword evidence="1" id="KW-0472">Membrane</keyword>
<keyword evidence="1" id="KW-0812">Transmembrane</keyword>
<proteinExistence type="predicted"/>
<name>A0AA94IW54_9BACT</name>
<dbReference type="AlphaFoldDB" id="A0AA94IW54"/>
<dbReference type="EMBL" id="FZNZ01000025">
    <property type="protein sequence ID" value="SNR98620.1"/>
    <property type="molecule type" value="Genomic_DNA"/>
</dbReference>
<evidence type="ECO:0000313" key="2">
    <source>
        <dbReference type="EMBL" id="SNR98620.1"/>
    </source>
</evidence>
<organism evidence="2 3">
    <name type="scientific">Prevotella jejuni</name>
    <dbReference type="NCBI Taxonomy" id="1177574"/>
    <lineage>
        <taxon>Bacteria</taxon>
        <taxon>Pseudomonadati</taxon>
        <taxon>Bacteroidota</taxon>
        <taxon>Bacteroidia</taxon>
        <taxon>Bacteroidales</taxon>
        <taxon>Prevotellaceae</taxon>
        <taxon>Prevotella</taxon>
    </lineage>
</organism>
<accession>A0AA94IW54</accession>
<evidence type="ECO:0000256" key="1">
    <source>
        <dbReference type="SAM" id="Phobius"/>
    </source>
</evidence>
<gene>
    <name evidence="2" type="ORF">SAMN06265364_12541</name>
</gene>
<dbReference type="Proteomes" id="UP000198427">
    <property type="component" value="Unassembled WGS sequence"/>
</dbReference>
<evidence type="ECO:0000313" key="3">
    <source>
        <dbReference type="Proteomes" id="UP000198427"/>
    </source>
</evidence>
<keyword evidence="3" id="KW-1185">Reference proteome</keyword>